<dbReference type="Proteomes" id="UP001528912">
    <property type="component" value="Unassembled WGS sequence"/>
</dbReference>
<evidence type="ECO:0000313" key="4">
    <source>
        <dbReference type="Proteomes" id="UP001528912"/>
    </source>
</evidence>
<dbReference type="Gene3D" id="3.40.50.1110">
    <property type="entry name" value="SGNH hydrolase"/>
    <property type="match status" value="1"/>
</dbReference>
<dbReference type="InterPro" id="IPR013830">
    <property type="entry name" value="SGNH_hydro"/>
</dbReference>
<proteinExistence type="predicted"/>
<dbReference type="InterPro" id="IPR037460">
    <property type="entry name" value="SEST-like"/>
</dbReference>
<accession>A0ABT6CB11</accession>
<keyword evidence="3" id="KW-0378">Hydrolase</keyword>
<dbReference type="InterPro" id="IPR036514">
    <property type="entry name" value="SGNH_hydro_sf"/>
</dbReference>
<evidence type="ECO:0000256" key="1">
    <source>
        <dbReference type="SAM" id="SignalP"/>
    </source>
</evidence>
<keyword evidence="1" id="KW-0732">Signal</keyword>
<dbReference type="RefSeq" id="WP_277193229.1">
    <property type="nucleotide sequence ID" value="NZ_JAROAV010000044.1"/>
</dbReference>
<dbReference type="CDD" id="cd01823">
    <property type="entry name" value="SEST_like"/>
    <property type="match status" value="1"/>
</dbReference>
<protein>
    <submittedName>
        <fullName evidence="3">SGNH/GDSL hydrolase family protein</fullName>
    </submittedName>
</protein>
<dbReference type="SUPFAM" id="SSF52266">
    <property type="entry name" value="SGNH hydrolase"/>
    <property type="match status" value="1"/>
</dbReference>
<keyword evidence="4" id="KW-1185">Reference proteome</keyword>
<dbReference type="Pfam" id="PF13472">
    <property type="entry name" value="Lipase_GDSL_2"/>
    <property type="match status" value="1"/>
</dbReference>
<gene>
    <name evidence="3" type="ORF">P4R38_17140</name>
</gene>
<comment type="caution">
    <text evidence="3">The sequence shown here is derived from an EMBL/GenBank/DDBJ whole genome shotgun (WGS) entry which is preliminary data.</text>
</comment>
<dbReference type="PANTHER" id="PTHR37981">
    <property type="entry name" value="LIPASE 2"/>
    <property type="match status" value="1"/>
</dbReference>
<organism evidence="3 4">
    <name type="scientific">Luteipulveratus flavus</name>
    <dbReference type="NCBI Taxonomy" id="3031728"/>
    <lineage>
        <taxon>Bacteria</taxon>
        <taxon>Bacillati</taxon>
        <taxon>Actinomycetota</taxon>
        <taxon>Actinomycetes</taxon>
        <taxon>Micrococcales</taxon>
        <taxon>Dermacoccaceae</taxon>
        <taxon>Luteipulveratus</taxon>
    </lineage>
</organism>
<feature type="signal peptide" evidence="1">
    <location>
        <begin position="1"/>
        <end position="19"/>
    </location>
</feature>
<evidence type="ECO:0000259" key="2">
    <source>
        <dbReference type="Pfam" id="PF13472"/>
    </source>
</evidence>
<dbReference type="EMBL" id="JAROAV010000044">
    <property type="protein sequence ID" value="MDF8265975.1"/>
    <property type="molecule type" value="Genomic_DNA"/>
</dbReference>
<dbReference type="PANTHER" id="PTHR37981:SF1">
    <property type="entry name" value="SGNH HYDROLASE-TYPE ESTERASE DOMAIN-CONTAINING PROTEIN"/>
    <property type="match status" value="1"/>
</dbReference>
<feature type="domain" description="SGNH hydrolase-type esterase" evidence="2">
    <location>
        <begin position="35"/>
        <end position="249"/>
    </location>
</feature>
<sequence length="344" mass="35456">MTRRSAVVGLVLAGSSALSVGLMPAAGAAAGSYVALGDSYSAGVGTRAKVDSCYRSPYGYPALVASRYGLSLSYQACSGATTADVTNNQLGALSSGTSLVSMTIGGNDVGFANVITTCAQPSWLSDCNGAIANGRSILTNQLPGRYDSLFGSIRTKAPNAKVAIGGYPLIFNGEDCNALTFFSPTEEASLNSATNDLDSLIRTKATARGFTYVDPRSSFSGHAVCDNVEWINGLSNPIEESYHPNRDGNVGYAKLFGPALTGTSYLTKTAAAKTSSTARTRHAADAVLAMNLTSSKNLAKAQAAGVSTREVKRLTTMLRSTDAGTVADGLAGLKQLDRQAAAGR</sequence>
<reference evidence="3 4" key="1">
    <citation type="submission" date="2023-03" db="EMBL/GenBank/DDBJ databases">
        <title>YIM 133296 draft genome.</title>
        <authorList>
            <person name="Xiong L."/>
        </authorList>
    </citation>
    <scope>NUCLEOTIDE SEQUENCE [LARGE SCALE GENOMIC DNA]</scope>
    <source>
        <strain evidence="3 4">YIM 133296</strain>
    </source>
</reference>
<name>A0ABT6CB11_9MICO</name>
<dbReference type="GO" id="GO:0016787">
    <property type="term" value="F:hydrolase activity"/>
    <property type="evidence" value="ECO:0007669"/>
    <property type="project" value="UniProtKB-KW"/>
</dbReference>
<feature type="chain" id="PRO_5045997607" evidence="1">
    <location>
        <begin position="20"/>
        <end position="344"/>
    </location>
</feature>
<evidence type="ECO:0000313" key="3">
    <source>
        <dbReference type="EMBL" id="MDF8265975.1"/>
    </source>
</evidence>